<dbReference type="SUPFAM" id="SSF81296">
    <property type="entry name" value="E set domains"/>
    <property type="match status" value="1"/>
</dbReference>
<evidence type="ECO:0000256" key="1">
    <source>
        <dbReference type="SAM" id="MobiDB-lite"/>
    </source>
</evidence>
<dbReference type="Pfam" id="PF16179">
    <property type="entry name" value="RHD_dimer"/>
    <property type="match status" value="1"/>
</dbReference>
<feature type="region of interest" description="Disordered" evidence="1">
    <location>
        <begin position="218"/>
        <end position="267"/>
    </location>
</feature>
<feature type="compositionally biased region" description="Low complexity" evidence="1">
    <location>
        <begin position="421"/>
        <end position="443"/>
    </location>
</feature>
<protein>
    <submittedName>
        <fullName evidence="3">Dl</fullName>
    </submittedName>
</protein>
<reference evidence="3" key="1">
    <citation type="submission" date="2020-06" db="EMBL/GenBank/DDBJ databases">
        <title>Draft genome of Bugula neritina, a colonial animal packing powerful symbionts and potential medicines.</title>
        <authorList>
            <person name="Rayko M."/>
        </authorList>
    </citation>
    <scope>NUCLEOTIDE SEQUENCE [LARGE SCALE GENOMIC DNA]</scope>
    <source>
        <strain evidence="3">Kwan_BN1</strain>
    </source>
</reference>
<dbReference type="InterPro" id="IPR013783">
    <property type="entry name" value="Ig-like_fold"/>
</dbReference>
<keyword evidence="4" id="KW-1185">Reference proteome</keyword>
<dbReference type="InterPro" id="IPR011539">
    <property type="entry name" value="RHD_DNA_bind_dom"/>
</dbReference>
<dbReference type="PANTHER" id="PTHR24169:SF25">
    <property type="entry name" value="DORSAL-RELATED IMMUNITY FACTOR DIF-RELATED"/>
    <property type="match status" value="1"/>
</dbReference>
<feature type="compositionally biased region" description="Low complexity" evidence="1">
    <location>
        <begin position="451"/>
        <end position="478"/>
    </location>
</feature>
<evidence type="ECO:0000313" key="3">
    <source>
        <dbReference type="EMBL" id="KAF6035831.1"/>
    </source>
</evidence>
<sequence>MYSLIADVFSHCRYADNNPLNKIDRNYVQICFQLAILKNGKCQLLQPVCSDPIHNSTCKASLSIVKMTPTHGPASGTKQMIMLINGVTRKGDIKKIRFYDEATSWEAEGRFKEKDIHECAAIQLVYPEYKPLSDKHLLKQRNVNVQLVTERGASNTLKFTYFPVEGGGQSKKERRMLSTPAAEHSAAADVPLVVHDSSSGIYFSNSLAKDSGAYDSSIDGASSQAVQGAEGGQDTPSTNPYSNESSVTDASGLSPMLTSSQETNHSEVSFDAPHDLLSQLWNETINGSQSPLQCGLDVSHAMTPQNMDITNSMQSVNHIQVNSQAYTVLAMGDTTQPIGHTTQDLGHTTQDLGQATQNLAQATQDINNGQATQYTFNLQPMSHAGNVLSHSTGATDNLFGSPAINIRFDENEQPFMDSNQSSGSEGLFKFSGSSSSFTPSQCSAAERSRRPIATPRRSRASRSSISSLSSTSSLAGSSQTSFAQPMSYPTSDTSGELPNVGNNGSNGSNVTNSFVGLFSITNAEYAPTSCQLGLTNLSPPQYVTTNMLNGPTSTSSAILSVPQSLPAHRDNRLSLQEGATFSNSCDVPLRWSADTLSLDHGDQLSQHPNAGSVLDPSNAEYPDSVESRLKDIDEYIAEDTEHG</sequence>
<organism evidence="3 4">
    <name type="scientific">Bugula neritina</name>
    <name type="common">Brown bryozoan</name>
    <name type="synonym">Sertularia neritina</name>
    <dbReference type="NCBI Taxonomy" id="10212"/>
    <lineage>
        <taxon>Eukaryota</taxon>
        <taxon>Metazoa</taxon>
        <taxon>Spiralia</taxon>
        <taxon>Lophotrochozoa</taxon>
        <taxon>Bryozoa</taxon>
        <taxon>Gymnolaemata</taxon>
        <taxon>Cheilostomatida</taxon>
        <taxon>Flustrina</taxon>
        <taxon>Buguloidea</taxon>
        <taxon>Bugulidae</taxon>
        <taxon>Bugula</taxon>
    </lineage>
</organism>
<dbReference type="InterPro" id="IPR032397">
    <property type="entry name" value="RHD_dimer"/>
</dbReference>
<feature type="domain" description="RHD" evidence="2">
    <location>
        <begin position="23"/>
        <end position="60"/>
    </location>
</feature>
<dbReference type="GO" id="GO:0005737">
    <property type="term" value="C:cytoplasm"/>
    <property type="evidence" value="ECO:0007669"/>
    <property type="project" value="InterPro"/>
</dbReference>
<dbReference type="GO" id="GO:0000978">
    <property type="term" value="F:RNA polymerase II cis-regulatory region sequence-specific DNA binding"/>
    <property type="evidence" value="ECO:0007669"/>
    <property type="project" value="TreeGrafter"/>
</dbReference>
<dbReference type="Gene3D" id="2.60.40.10">
    <property type="entry name" value="Immunoglobulins"/>
    <property type="match status" value="1"/>
</dbReference>
<comment type="caution">
    <text evidence="3">The sequence shown here is derived from an EMBL/GenBank/DDBJ whole genome shotgun (WGS) entry which is preliminary data.</text>
</comment>
<dbReference type="EMBL" id="VXIV02000823">
    <property type="protein sequence ID" value="KAF6035831.1"/>
    <property type="molecule type" value="Genomic_DNA"/>
</dbReference>
<gene>
    <name evidence="3" type="ORF">EB796_005861</name>
</gene>
<name>A0A7J7KD93_BUGNE</name>
<accession>A0A7J7KD93</accession>
<feature type="region of interest" description="Disordered" evidence="1">
    <location>
        <begin position="600"/>
        <end position="630"/>
    </location>
</feature>
<dbReference type="InterPro" id="IPR014756">
    <property type="entry name" value="Ig_E-set"/>
</dbReference>
<proteinExistence type="predicted"/>
<dbReference type="AlphaFoldDB" id="A0A7J7KD93"/>
<dbReference type="PRINTS" id="PR00057">
    <property type="entry name" value="NFKBTNSCPFCT"/>
</dbReference>
<dbReference type="GO" id="GO:0000981">
    <property type="term" value="F:DNA-binding transcription factor activity, RNA polymerase II-specific"/>
    <property type="evidence" value="ECO:0007669"/>
    <property type="project" value="TreeGrafter"/>
</dbReference>
<evidence type="ECO:0000313" key="4">
    <source>
        <dbReference type="Proteomes" id="UP000593567"/>
    </source>
</evidence>
<dbReference type="PANTHER" id="PTHR24169">
    <property type="entry name" value="NUCLEAR FACTOR NF-KAPPA-B PROTEIN"/>
    <property type="match status" value="1"/>
</dbReference>
<dbReference type="PROSITE" id="PS50254">
    <property type="entry name" value="REL_2"/>
    <property type="match status" value="1"/>
</dbReference>
<evidence type="ECO:0000259" key="2">
    <source>
        <dbReference type="PROSITE" id="PS50254"/>
    </source>
</evidence>
<dbReference type="Proteomes" id="UP000593567">
    <property type="component" value="Unassembled WGS sequence"/>
</dbReference>
<feature type="region of interest" description="Disordered" evidence="1">
    <location>
        <begin position="413"/>
        <end position="506"/>
    </location>
</feature>
<dbReference type="InterPro" id="IPR000451">
    <property type="entry name" value="NFkB/Dor"/>
</dbReference>
<feature type="compositionally biased region" description="Polar residues" evidence="1">
    <location>
        <begin position="479"/>
        <end position="496"/>
    </location>
</feature>
<feature type="compositionally biased region" description="Polar residues" evidence="1">
    <location>
        <begin position="234"/>
        <end position="267"/>
    </location>
</feature>